<name>A0A1T4YZF1_9ACTN</name>
<dbReference type="EMBL" id="LT796768">
    <property type="protein sequence ID" value="SKB06928.1"/>
    <property type="molecule type" value="Genomic_DNA"/>
</dbReference>
<reference evidence="3" key="1">
    <citation type="submission" date="2017-02" db="EMBL/GenBank/DDBJ databases">
        <authorList>
            <person name="Varghese N."/>
            <person name="Submissions S."/>
        </authorList>
    </citation>
    <scope>NUCLEOTIDE SEQUENCE [LARGE SCALE GENOMIC DNA]</scope>
    <source>
        <strain evidence="3">9H-4</strain>
    </source>
</reference>
<sequence>MRGRVALVSALLVVAGCSAAPDLEDAPDGFTAQVMQYRSKRLTRDIAIAISNGTGSEITLSAMRLESNRWPESVDWAGTESVGAGFGTGIDVDPPAGTCPDGEDLATVAEFTYRTGDEERRSRVDVEDPYGVLRDLVDGDCGEQAFEAATTVTAGSPQVRGDTWSATLDLVPREPNDVVLLGFAPTLRFAFGPATPVDVELPLDQPQRVRLDVVMGRCDPHVVAEDKVGSRFGVRVRTTDIEHAYFTLPLDDAIRASLEEFYAERCTP</sequence>
<dbReference type="STRING" id="1736691.SAMN06295964_1489"/>
<dbReference type="OrthoDB" id="3784033at2"/>
<dbReference type="Proteomes" id="UP000191040">
    <property type="component" value="Chromosome I"/>
</dbReference>
<protein>
    <recommendedName>
        <fullName evidence="4">Lipoprotein</fullName>
    </recommendedName>
</protein>
<feature type="chain" id="PRO_5039207842" description="Lipoprotein" evidence="1">
    <location>
        <begin position="20"/>
        <end position="268"/>
    </location>
</feature>
<dbReference type="AlphaFoldDB" id="A0A1T4YZF1"/>
<dbReference type="RefSeq" id="WP_078699565.1">
    <property type="nucleotide sequence ID" value="NZ_LT796768.1"/>
</dbReference>
<dbReference type="PROSITE" id="PS51257">
    <property type="entry name" value="PROKAR_LIPOPROTEIN"/>
    <property type="match status" value="1"/>
</dbReference>
<keyword evidence="1" id="KW-0732">Signal</keyword>
<proteinExistence type="predicted"/>
<evidence type="ECO:0000256" key="1">
    <source>
        <dbReference type="SAM" id="SignalP"/>
    </source>
</evidence>
<feature type="signal peptide" evidence="1">
    <location>
        <begin position="1"/>
        <end position="19"/>
    </location>
</feature>
<organism evidence="2 3">
    <name type="scientific">Aeromicrobium choanae</name>
    <dbReference type="NCBI Taxonomy" id="1736691"/>
    <lineage>
        <taxon>Bacteria</taxon>
        <taxon>Bacillati</taxon>
        <taxon>Actinomycetota</taxon>
        <taxon>Actinomycetes</taxon>
        <taxon>Propionibacteriales</taxon>
        <taxon>Nocardioidaceae</taxon>
        <taxon>Aeromicrobium</taxon>
    </lineage>
</organism>
<gene>
    <name evidence="2" type="ORF">SAMN06295964_1489</name>
</gene>
<keyword evidence="3" id="KW-1185">Reference proteome</keyword>
<evidence type="ECO:0000313" key="2">
    <source>
        <dbReference type="EMBL" id="SKB06928.1"/>
    </source>
</evidence>
<accession>A0A1T4YZF1</accession>
<evidence type="ECO:0008006" key="4">
    <source>
        <dbReference type="Google" id="ProtNLM"/>
    </source>
</evidence>
<evidence type="ECO:0000313" key="3">
    <source>
        <dbReference type="Proteomes" id="UP000191040"/>
    </source>
</evidence>